<gene>
    <name evidence="2" type="ORF">BLNAU_22843</name>
</gene>
<dbReference type="Proteomes" id="UP001281761">
    <property type="component" value="Unassembled WGS sequence"/>
</dbReference>
<dbReference type="EMBL" id="JARBJD010000422">
    <property type="protein sequence ID" value="KAK2942236.1"/>
    <property type="molecule type" value="Genomic_DNA"/>
</dbReference>
<accession>A0ABQ9WUX9</accession>
<feature type="compositionally biased region" description="Polar residues" evidence="1">
    <location>
        <begin position="688"/>
        <end position="697"/>
    </location>
</feature>
<organism evidence="2 3">
    <name type="scientific">Blattamonas nauphoetae</name>
    <dbReference type="NCBI Taxonomy" id="2049346"/>
    <lineage>
        <taxon>Eukaryota</taxon>
        <taxon>Metamonada</taxon>
        <taxon>Preaxostyla</taxon>
        <taxon>Oxymonadida</taxon>
        <taxon>Blattamonas</taxon>
    </lineage>
</organism>
<keyword evidence="3" id="KW-1185">Reference proteome</keyword>
<sequence length="879" mass="97402">MDTQIAVWLTNLHIDSWSGFSFDDTFSDRALAHTVEPALTIAKSKQFPERLMLTSATQDYDMMSFSCNATCCLDAENSTHIQRQRVHPQLHSSLLGELSYGTTPPRFHSRATETGLAGIVTAQSTHEFESNGQTLDSSPIADLLLLLTPSTSTLVSIIAQRMLSRSPLVALYPYRPQAPYSHSHHVLNVADSVAFAPPSHTPLDVDITWVDVPRRQKQLEQEGHGENIVETIESIIFANDSTAFNQALLDAIRIDDENTTLQVYIPIAGQSPSLSGFRPIASFAPVPLLEQQTITLTTPKAKKALSKPSSSPVFAASSLAPLQKSSCLSKTKVGKCLSLSSCRRCLATSPNTNMLTTSAPPTSEVFKLKQFVTRLLLHRMHFEVPFTTNLLNHRLTAFTLANHISLAVKNDPLSTVISPEESPLLCEEPLNIRYLYPSMLYSNVFPDAFIIQVAVCAAGWDHFLTLFLTNTHLDFFFLPPFFWSKMGKIQKDCTHALENQTVSFNPDDVERVGNRNRQSLMHRPISITKNTTDNAEFFRAEVPYKTGSEPEDVSISPSLTHPIAPLPQFTHLLDIATSRIFIGITWDILHVTSHLQNQLKYRGEISVGERVDGSTGGVWSLNHSDRFLFTVAERGSHTVRSPFPRIRLYEELSRQSPSSDSEAVGSDTLLLFIMADRAREGAEAAQSIGLTESTNQKTESERDVEDKKQTQTEGACAGDQGEGAAEATRSLEDEEFEREPKELLKQEKSEKKRQNLDDLVSSEEGLSGADDGDKVLAGLQDTAFRTIAQLLQPSEDDGLKEYLGAMESIADAIFASNLEVEGEEEMTDVAFSFVSEDELSDSDKSDMERLLTMLSPVDSSDSVMLLHQNNRSLECKRNK</sequence>
<name>A0ABQ9WUX9_9EUKA</name>
<feature type="compositionally biased region" description="Basic and acidic residues" evidence="1">
    <location>
        <begin position="698"/>
        <end position="710"/>
    </location>
</feature>
<proteinExistence type="predicted"/>
<evidence type="ECO:0000256" key="1">
    <source>
        <dbReference type="SAM" id="MobiDB-lite"/>
    </source>
</evidence>
<evidence type="ECO:0000313" key="3">
    <source>
        <dbReference type="Proteomes" id="UP001281761"/>
    </source>
</evidence>
<feature type="region of interest" description="Disordered" evidence="1">
    <location>
        <begin position="683"/>
        <end position="773"/>
    </location>
</feature>
<comment type="caution">
    <text evidence="2">The sequence shown here is derived from an EMBL/GenBank/DDBJ whole genome shotgun (WGS) entry which is preliminary data.</text>
</comment>
<protein>
    <submittedName>
        <fullName evidence="2">Uncharacterized protein</fullName>
    </submittedName>
</protein>
<feature type="compositionally biased region" description="Basic and acidic residues" evidence="1">
    <location>
        <begin position="738"/>
        <end position="756"/>
    </location>
</feature>
<evidence type="ECO:0000313" key="2">
    <source>
        <dbReference type="EMBL" id="KAK2942236.1"/>
    </source>
</evidence>
<reference evidence="2 3" key="1">
    <citation type="journal article" date="2022" name="bioRxiv">
        <title>Genomics of Preaxostyla Flagellates Illuminates Evolutionary Transitions and the Path Towards Mitochondrial Loss.</title>
        <authorList>
            <person name="Novak L.V.F."/>
            <person name="Treitli S.C."/>
            <person name="Pyrih J."/>
            <person name="Halakuc P."/>
            <person name="Pipaliya S.V."/>
            <person name="Vacek V."/>
            <person name="Brzon O."/>
            <person name="Soukal P."/>
            <person name="Eme L."/>
            <person name="Dacks J.B."/>
            <person name="Karnkowska A."/>
            <person name="Elias M."/>
            <person name="Hampl V."/>
        </authorList>
    </citation>
    <scope>NUCLEOTIDE SEQUENCE [LARGE SCALE GENOMIC DNA]</scope>
    <source>
        <strain evidence="2">NAU3</strain>
        <tissue evidence="2">Gut</tissue>
    </source>
</reference>